<keyword evidence="4" id="KW-1185">Reference proteome</keyword>
<organism evidence="3 4">
    <name type="scientific">Labilibaculum filiforme</name>
    <dbReference type="NCBI Taxonomy" id="1940526"/>
    <lineage>
        <taxon>Bacteria</taxon>
        <taxon>Pseudomonadati</taxon>
        <taxon>Bacteroidota</taxon>
        <taxon>Bacteroidia</taxon>
        <taxon>Marinilabiliales</taxon>
        <taxon>Marinifilaceae</taxon>
        <taxon>Labilibaculum</taxon>
    </lineage>
</organism>
<keyword evidence="1" id="KW-0812">Transmembrane</keyword>
<dbReference type="InterPro" id="IPR018391">
    <property type="entry name" value="PQQ_b-propeller_rpt"/>
</dbReference>
<dbReference type="Gene3D" id="2.130.10.10">
    <property type="entry name" value="YVTN repeat-like/Quinoprotein amine dehydrogenase"/>
    <property type="match status" value="1"/>
</dbReference>
<accession>A0A2N3HU06</accession>
<feature type="transmembrane region" description="Helical" evidence="1">
    <location>
        <begin position="9"/>
        <end position="28"/>
    </location>
</feature>
<dbReference type="SUPFAM" id="SSF50998">
    <property type="entry name" value="Quinoprotein alcohol dehydrogenase-like"/>
    <property type="match status" value="1"/>
</dbReference>
<name>A0A2N3HU06_9BACT</name>
<dbReference type="Proteomes" id="UP000233535">
    <property type="component" value="Unassembled WGS sequence"/>
</dbReference>
<proteinExistence type="predicted"/>
<evidence type="ECO:0000259" key="2">
    <source>
        <dbReference type="Pfam" id="PF13360"/>
    </source>
</evidence>
<keyword evidence="1" id="KW-1133">Transmembrane helix</keyword>
<dbReference type="Pfam" id="PF13360">
    <property type="entry name" value="PQQ_2"/>
    <property type="match status" value="1"/>
</dbReference>
<dbReference type="PANTHER" id="PTHR34512:SF30">
    <property type="entry name" value="OUTER MEMBRANE PROTEIN ASSEMBLY FACTOR BAMB"/>
    <property type="match status" value="1"/>
</dbReference>
<reference evidence="3 4" key="1">
    <citation type="journal article" date="2017" name="Front. Microbiol.">
        <title>Labilibaculum manganireducens gen. nov., sp. nov. and Labilibaculum filiforme sp. nov., Novel Bacteroidetes Isolated from Subsurface Sediments of the Baltic Sea.</title>
        <authorList>
            <person name="Vandieken V."/>
            <person name="Marshall I.P."/>
            <person name="Niemann H."/>
            <person name="Engelen B."/>
            <person name="Cypionka H."/>
        </authorList>
    </citation>
    <scope>NUCLEOTIDE SEQUENCE [LARGE SCALE GENOMIC DNA]</scope>
    <source>
        <strain evidence="3 4">59.16B</strain>
    </source>
</reference>
<evidence type="ECO:0000313" key="4">
    <source>
        <dbReference type="Proteomes" id="UP000233535"/>
    </source>
</evidence>
<feature type="domain" description="Pyrrolo-quinoline quinone repeat" evidence="2">
    <location>
        <begin position="136"/>
        <end position="335"/>
    </location>
</feature>
<gene>
    <name evidence="3" type="ORF">BZG02_15185</name>
</gene>
<comment type="caution">
    <text evidence="3">The sequence shown here is derived from an EMBL/GenBank/DDBJ whole genome shotgun (WGS) entry which is preliminary data.</text>
</comment>
<sequence length="474" mass="52708">MLSKRSEKGLILSSVVIASMLFVYWLVYNPVKDIHASVPGMDNRPEQSESTEKILIGEGFDFFSEFTSSLTGKWTQFRGANSDNISKDNTKLISSWGAAPKIDWQVELGEGHAAPVVYNGKVYVLDYDEVKKADALRCFSLETGEELWRRWYRVHIKRNHGMSRTVPAINDKYLVTMGPRCHVMCTDPTTGEFLWGLDLVKDYMSEIPFWYTGQCPILDNNVVILAPGGKSLLIAVDCTTGKVLWETPNPDNWQMSHSSVMPMTLDGKKMWVYAAVGGIVGVAAEGDDAGQILWKTKEFSPSVVAPSPVVLKNGKIFMTAGYGAGSILFQVKKKGNAYEVETIQQFKPKDGVASEQQTPIVYKDRMFAILPKDAGGMRNRFVCCDPNDCTKIVWTSGTNDRFGLGPYIIADGKFFILKDDGTLTIAKASTEKFELLDKTKVLDGHDAWGPLVIVDGRLLMRDAKHLLCIDVRAN</sequence>
<protein>
    <recommendedName>
        <fullName evidence="2">Pyrrolo-quinoline quinone repeat domain-containing protein</fullName>
    </recommendedName>
</protein>
<dbReference type="AlphaFoldDB" id="A0A2N3HU06"/>
<evidence type="ECO:0000256" key="1">
    <source>
        <dbReference type="SAM" id="Phobius"/>
    </source>
</evidence>
<dbReference type="InterPro" id="IPR015943">
    <property type="entry name" value="WD40/YVTN_repeat-like_dom_sf"/>
</dbReference>
<dbReference type="RefSeq" id="WP_101262304.1">
    <property type="nucleotide sequence ID" value="NZ_MVDD01000013.1"/>
</dbReference>
<dbReference type="InterPro" id="IPR002372">
    <property type="entry name" value="PQQ_rpt_dom"/>
</dbReference>
<dbReference type="InterPro" id="IPR011047">
    <property type="entry name" value="Quinoprotein_ADH-like_sf"/>
</dbReference>
<dbReference type="OrthoDB" id="1111963at2"/>
<dbReference type="SMART" id="SM00564">
    <property type="entry name" value="PQQ"/>
    <property type="match status" value="2"/>
</dbReference>
<evidence type="ECO:0000313" key="3">
    <source>
        <dbReference type="EMBL" id="PKQ61533.1"/>
    </source>
</evidence>
<keyword evidence="1" id="KW-0472">Membrane</keyword>
<dbReference type="EMBL" id="MVDD01000013">
    <property type="protein sequence ID" value="PKQ61533.1"/>
    <property type="molecule type" value="Genomic_DNA"/>
</dbReference>
<dbReference type="PANTHER" id="PTHR34512">
    <property type="entry name" value="CELL SURFACE PROTEIN"/>
    <property type="match status" value="1"/>
</dbReference>